<dbReference type="AlphaFoldDB" id="A0AAW0AWR6"/>
<feature type="region of interest" description="Disordered" evidence="1">
    <location>
        <begin position="89"/>
        <end position="113"/>
    </location>
</feature>
<evidence type="ECO:0000313" key="2">
    <source>
        <dbReference type="EMBL" id="KAK7017950.1"/>
    </source>
</evidence>
<accession>A0AAW0AWR6</accession>
<proteinExistence type="predicted"/>
<keyword evidence="3" id="KW-1185">Reference proteome</keyword>
<sequence>MKTLSTSGEVMATAMSKPSQRHPASKTTFSLDDGFGLIPPFIPSPKAKGVQRLGGQDCPLQTLELPIVAVLEDFQLSYQRLKLFEKPQKAPRQPLAVSPKKEAKSKAKGTKETSFPLKHIREASVESPPPRRAEACFLPRLMNPNHILDLRSSRSPQSYPSIRIPKEVKSFATVQTVLSASVGPISQDLSECEGSHTGRAQPESGQRPQPRKTVSNVNATNKKPGSSSTNNQKTRVKARLKLSLGRG</sequence>
<feature type="region of interest" description="Disordered" evidence="1">
    <location>
        <begin position="187"/>
        <end position="247"/>
    </location>
</feature>
<gene>
    <name evidence="2" type="ORF">VNI00_018487</name>
</gene>
<evidence type="ECO:0000256" key="1">
    <source>
        <dbReference type="SAM" id="MobiDB-lite"/>
    </source>
</evidence>
<reference evidence="2 3" key="1">
    <citation type="submission" date="2024-01" db="EMBL/GenBank/DDBJ databases">
        <title>A draft genome for a cacao thread blight-causing isolate of Paramarasmius palmivorus.</title>
        <authorList>
            <person name="Baruah I.K."/>
            <person name="Bukari Y."/>
            <person name="Amoako-Attah I."/>
            <person name="Meinhardt L.W."/>
            <person name="Bailey B.A."/>
            <person name="Cohen S.P."/>
        </authorList>
    </citation>
    <scope>NUCLEOTIDE SEQUENCE [LARGE SCALE GENOMIC DNA]</scope>
    <source>
        <strain evidence="2 3">GH-12</strain>
    </source>
</reference>
<evidence type="ECO:0000313" key="3">
    <source>
        <dbReference type="Proteomes" id="UP001383192"/>
    </source>
</evidence>
<dbReference type="Proteomes" id="UP001383192">
    <property type="component" value="Unassembled WGS sequence"/>
</dbReference>
<dbReference type="EMBL" id="JAYKXP010000240">
    <property type="protein sequence ID" value="KAK7017950.1"/>
    <property type="molecule type" value="Genomic_DNA"/>
</dbReference>
<comment type="caution">
    <text evidence="2">The sequence shown here is derived from an EMBL/GenBank/DDBJ whole genome shotgun (WGS) entry which is preliminary data.</text>
</comment>
<feature type="non-terminal residue" evidence="2">
    <location>
        <position position="247"/>
    </location>
</feature>
<protein>
    <submittedName>
        <fullName evidence="2">Uncharacterized protein</fullName>
    </submittedName>
</protein>
<name>A0AAW0AWR6_9AGAR</name>
<feature type="region of interest" description="Disordered" evidence="1">
    <location>
        <begin position="1"/>
        <end position="26"/>
    </location>
</feature>
<feature type="compositionally biased region" description="Polar residues" evidence="1">
    <location>
        <begin position="203"/>
        <end position="233"/>
    </location>
</feature>
<organism evidence="2 3">
    <name type="scientific">Paramarasmius palmivorus</name>
    <dbReference type="NCBI Taxonomy" id="297713"/>
    <lineage>
        <taxon>Eukaryota</taxon>
        <taxon>Fungi</taxon>
        <taxon>Dikarya</taxon>
        <taxon>Basidiomycota</taxon>
        <taxon>Agaricomycotina</taxon>
        <taxon>Agaricomycetes</taxon>
        <taxon>Agaricomycetidae</taxon>
        <taxon>Agaricales</taxon>
        <taxon>Marasmiineae</taxon>
        <taxon>Marasmiaceae</taxon>
        <taxon>Paramarasmius</taxon>
    </lineage>
</organism>
<feature type="compositionally biased region" description="Basic and acidic residues" evidence="1">
    <location>
        <begin position="99"/>
        <end position="111"/>
    </location>
</feature>